<evidence type="ECO:0000313" key="3">
    <source>
        <dbReference type="Proteomes" id="UP001237780"/>
    </source>
</evidence>
<dbReference type="InterPro" id="IPR032635">
    <property type="entry name" value="Anti_2"/>
</dbReference>
<proteinExistence type="predicted"/>
<name>A0ABU0SC89_9HYPH</name>
<keyword evidence="3" id="KW-1185">Reference proteome</keyword>
<evidence type="ECO:0000313" key="2">
    <source>
        <dbReference type="EMBL" id="MDQ0998387.1"/>
    </source>
</evidence>
<dbReference type="Pfam" id="PF16998">
    <property type="entry name" value="17kDa_Anti_2"/>
    <property type="match status" value="1"/>
</dbReference>
<protein>
    <submittedName>
        <fullName evidence="2">Surface antigen</fullName>
    </submittedName>
</protein>
<evidence type="ECO:0000259" key="1">
    <source>
        <dbReference type="Pfam" id="PF16998"/>
    </source>
</evidence>
<comment type="caution">
    <text evidence="2">The sequence shown here is derived from an EMBL/GenBank/DDBJ whole genome shotgun (WGS) entry which is preliminary data.</text>
</comment>
<dbReference type="Proteomes" id="UP001237780">
    <property type="component" value="Unassembled WGS sequence"/>
</dbReference>
<feature type="domain" description="Surface antigen" evidence="1">
    <location>
        <begin position="42"/>
        <end position="153"/>
    </location>
</feature>
<dbReference type="EMBL" id="JAUSZT010000003">
    <property type="protein sequence ID" value="MDQ0998387.1"/>
    <property type="molecule type" value="Genomic_DNA"/>
</dbReference>
<accession>A0ABU0SC89</accession>
<sequence length="154" mass="16450">MAFLSSDSKKLVAKKQQGFGALSGFAAGVFVCMLSGCAMKDFSIEKAVPDKATITGSVASAQQVDPKSSSDQTTIRNIVSALNFTQWGSKPLPWSNPETGSQGTITAIAEKKDDTGLCREFQTSRESFDGVMLYKGETCMQNGGQWALKSFAPM</sequence>
<organism evidence="2 3">
    <name type="scientific">Phyllobacterium ifriqiyense</name>
    <dbReference type="NCBI Taxonomy" id="314238"/>
    <lineage>
        <taxon>Bacteria</taxon>
        <taxon>Pseudomonadati</taxon>
        <taxon>Pseudomonadota</taxon>
        <taxon>Alphaproteobacteria</taxon>
        <taxon>Hyphomicrobiales</taxon>
        <taxon>Phyllobacteriaceae</taxon>
        <taxon>Phyllobacterium</taxon>
    </lineage>
</organism>
<reference evidence="2 3" key="1">
    <citation type="submission" date="2023-07" db="EMBL/GenBank/DDBJ databases">
        <title>Comparative genomics of wheat-associated soil bacteria to identify genetic determinants of phenazine resistance.</title>
        <authorList>
            <person name="Mouncey N."/>
        </authorList>
    </citation>
    <scope>NUCLEOTIDE SEQUENCE [LARGE SCALE GENOMIC DNA]</scope>
    <source>
        <strain evidence="2 3">W4I11</strain>
    </source>
</reference>
<gene>
    <name evidence="2" type="ORF">QFZ34_003569</name>
</gene>